<evidence type="ECO:0000256" key="10">
    <source>
        <dbReference type="HAMAP-Rule" id="MF_00086"/>
    </source>
</evidence>
<evidence type="ECO:0000259" key="15">
    <source>
        <dbReference type="Pfam" id="PF02773"/>
    </source>
</evidence>
<feature type="region of interest" description="Flexible loop" evidence="10">
    <location>
        <begin position="98"/>
        <end position="108"/>
    </location>
</feature>
<dbReference type="InterPro" id="IPR022630">
    <property type="entry name" value="S-AdoMet_synt_C"/>
</dbReference>
<keyword evidence="17" id="KW-1185">Reference proteome</keyword>
<protein>
    <recommendedName>
        <fullName evidence="10">S-adenosylmethionine synthase</fullName>
        <shortName evidence="10">AdoMet synthase</shortName>
        <ecNumber evidence="10">2.5.1.6</ecNumber>
    </recommendedName>
    <alternativeName>
        <fullName evidence="10">MAT</fullName>
    </alternativeName>
    <alternativeName>
        <fullName evidence="10">Methionine adenosyltransferase</fullName>
    </alternativeName>
</protein>
<dbReference type="EMBL" id="BAABGY010000007">
    <property type="protein sequence ID" value="GAA4329670.1"/>
    <property type="molecule type" value="Genomic_DNA"/>
</dbReference>
<comment type="similarity">
    <text evidence="2 10 12">Belongs to the AdoMet synthase family.</text>
</comment>
<dbReference type="Gene3D" id="3.30.300.10">
    <property type="match status" value="3"/>
</dbReference>
<evidence type="ECO:0000313" key="17">
    <source>
        <dbReference type="Proteomes" id="UP001501725"/>
    </source>
</evidence>
<dbReference type="InterPro" id="IPR022628">
    <property type="entry name" value="S-AdoMet_synt_N"/>
</dbReference>
<feature type="binding site" description="in other chain" evidence="10">
    <location>
        <begin position="164"/>
        <end position="166"/>
    </location>
    <ligand>
        <name>ATP</name>
        <dbReference type="ChEBI" id="CHEBI:30616"/>
        <note>ligand shared between two neighboring subunits</note>
    </ligand>
</feature>
<dbReference type="NCBIfam" id="TIGR01034">
    <property type="entry name" value="metK"/>
    <property type="match status" value="1"/>
</dbReference>
<evidence type="ECO:0000259" key="13">
    <source>
        <dbReference type="Pfam" id="PF00438"/>
    </source>
</evidence>
<dbReference type="PANTHER" id="PTHR11964">
    <property type="entry name" value="S-ADENOSYLMETHIONINE SYNTHETASE"/>
    <property type="match status" value="1"/>
</dbReference>
<feature type="binding site" evidence="10">
    <location>
        <position position="276"/>
    </location>
    <ligand>
        <name>ATP</name>
        <dbReference type="ChEBI" id="CHEBI:30616"/>
        <note>ligand shared between two neighboring subunits</note>
    </ligand>
</feature>
<proteinExistence type="inferred from homology"/>
<evidence type="ECO:0000256" key="9">
    <source>
        <dbReference type="ARBA" id="ARBA00022958"/>
    </source>
</evidence>
<dbReference type="PROSITE" id="PS00377">
    <property type="entry name" value="ADOMET_SYNTHASE_2"/>
    <property type="match status" value="1"/>
</dbReference>
<name>A0ABP8GTD5_9BACT</name>
<reference evidence="17" key="1">
    <citation type="journal article" date="2019" name="Int. J. Syst. Evol. Microbiol.">
        <title>The Global Catalogue of Microorganisms (GCM) 10K type strain sequencing project: providing services to taxonomists for standard genome sequencing and annotation.</title>
        <authorList>
            <consortium name="The Broad Institute Genomics Platform"/>
            <consortium name="The Broad Institute Genome Sequencing Center for Infectious Disease"/>
            <person name="Wu L."/>
            <person name="Ma J."/>
        </authorList>
    </citation>
    <scope>NUCLEOTIDE SEQUENCE [LARGE SCALE GENOMIC DNA]</scope>
    <source>
        <strain evidence="17">JCM 17919</strain>
    </source>
</reference>
<dbReference type="InterPro" id="IPR022631">
    <property type="entry name" value="ADOMET_SYNTHASE_CS"/>
</dbReference>
<dbReference type="EC" id="2.5.1.6" evidence="10"/>
<dbReference type="Pfam" id="PF00438">
    <property type="entry name" value="S-AdoMet_synt_N"/>
    <property type="match status" value="1"/>
</dbReference>
<feature type="binding site" evidence="10">
    <location>
        <position position="42"/>
    </location>
    <ligand>
        <name>K(+)</name>
        <dbReference type="ChEBI" id="CHEBI:29103"/>
    </ligand>
</feature>
<keyword evidence="7 10" id="KW-0067">ATP-binding</keyword>
<evidence type="ECO:0000256" key="2">
    <source>
        <dbReference type="ARBA" id="ARBA00009685"/>
    </source>
</evidence>
<evidence type="ECO:0000256" key="3">
    <source>
        <dbReference type="ARBA" id="ARBA00022563"/>
    </source>
</evidence>
<comment type="cofactor">
    <cofactor evidence="10">
        <name>K(+)</name>
        <dbReference type="ChEBI" id="CHEBI:29103"/>
    </cofactor>
    <text evidence="10">Binds 1 potassium ion per subunit.</text>
</comment>
<dbReference type="Pfam" id="PF02772">
    <property type="entry name" value="S-AdoMet_synt_M"/>
    <property type="match status" value="1"/>
</dbReference>
<feature type="domain" description="S-adenosylmethionine synthetase C-terminal" evidence="15">
    <location>
        <begin position="243"/>
        <end position="376"/>
    </location>
</feature>
<evidence type="ECO:0000259" key="14">
    <source>
        <dbReference type="Pfam" id="PF02772"/>
    </source>
</evidence>
<feature type="binding site" evidence="10">
    <location>
        <position position="16"/>
    </location>
    <ligand>
        <name>Mg(2+)</name>
        <dbReference type="ChEBI" id="CHEBI:18420"/>
    </ligand>
</feature>
<feature type="binding site" description="in other chain" evidence="10">
    <location>
        <position position="55"/>
    </location>
    <ligand>
        <name>L-methionine</name>
        <dbReference type="ChEBI" id="CHEBI:57844"/>
        <note>ligand shared between two neighboring subunits</note>
    </ligand>
</feature>
<feature type="domain" description="S-adenosylmethionine synthetase central" evidence="14">
    <location>
        <begin position="113"/>
        <end position="241"/>
    </location>
</feature>
<comment type="subunit">
    <text evidence="10">Homotetramer; dimer of dimers.</text>
</comment>
<dbReference type="HAMAP" id="MF_00086">
    <property type="entry name" value="S_AdoMet_synth1"/>
    <property type="match status" value="1"/>
</dbReference>
<comment type="pathway">
    <text evidence="1 10">Amino-acid biosynthesis; S-adenosyl-L-methionine biosynthesis; S-adenosyl-L-methionine from L-methionine: step 1/1.</text>
</comment>
<keyword evidence="5 10" id="KW-0479">Metal-binding</keyword>
<evidence type="ECO:0000256" key="1">
    <source>
        <dbReference type="ARBA" id="ARBA00005224"/>
    </source>
</evidence>
<feature type="binding site" description="in other chain" evidence="10">
    <location>
        <position position="14"/>
    </location>
    <ligand>
        <name>ATP</name>
        <dbReference type="ChEBI" id="CHEBI:30616"/>
        <note>ligand shared between two neighboring subunits</note>
    </ligand>
</feature>
<evidence type="ECO:0000256" key="7">
    <source>
        <dbReference type="ARBA" id="ARBA00022840"/>
    </source>
</evidence>
<comment type="cofactor">
    <cofactor evidence="10">
        <name>Mg(2+)</name>
        <dbReference type="ChEBI" id="CHEBI:18420"/>
    </cofactor>
    <text evidence="10">Binds 2 divalent ions per subunit.</text>
</comment>
<feature type="binding site" evidence="10">
    <location>
        <position position="249"/>
    </location>
    <ligand>
        <name>L-methionine</name>
        <dbReference type="ChEBI" id="CHEBI:57844"/>
        <note>ligand shared between two neighboring subunits</note>
    </ligand>
</feature>
<dbReference type="InterPro" id="IPR022636">
    <property type="entry name" value="S-AdoMet_synthetase_sfam"/>
</dbReference>
<keyword evidence="10" id="KW-0963">Cytoplasm</keyword>
<dbReference type="RefSeq" id="WP_345255536.1">
    <property type="nucleotide sequence ID" value="NZ_BAABGY010000007.1"/>
</dbReference>
<feature type="binding site" description="in other chain" evidence="10">
    <location>
        <position position="280"/>
    </location>
    <ligand>
        <name>L-methionine</name>
        <dbReference type="ChEBI" id="CHEBI:57844"/>
        <note>ligand shared between two neighboring subunits</note>
    </ligand>
</feature>
<evidence type="ECO:0000256" key="8">
    <source>
        <dbReference type="ARBA" id="ARBA00022842"/>
    </source>
</evidence>
<evidence type="ECO:0000256" key="11">
    <source>
        <dbReference type="RuleBase" id="RU000542"/>
    </source>
</evidence>
<comment type="caution">
    <text evidence="16">The sequence shown here is derived from an EMBL/GenBank/DDBJ whole genome shotgun (WGS) entry which is preliminary data.</text>
</comment>
<dbReference type="SUPFAM" id="SSF55973">
    <property type="entry name" value="S-adenosylmethionine synthetase"/>
    <property type="match status" value="3"/>
</dbReference>
<comment type="subcellular location">
    <subcellularLocation>
        <location evidence="10 11">Cytoplasm</location>
    </subcellularLocation>
</comment>
<evidence type="ECO:0000256" key="5">
    <source>
        <dbReference type="ARBA" id="ARBA00022723"/>
    </source>
</evidence>
<keyword evidence="6 10" id="KW-0547">Nucleotide-binding</keyword>
<comment type="function">
    <text evidence="10">Catalyzes the formation of S-adenosylmethionine (AdoMet) from methionine and ATP. The overall synthetic reaction is composed of two sequential steps, AdoMet formation and the subsequent tripolyphosphate hydrolysis which occurs prior to release of AdoMet from the enzyme.</text>
</comment>
<dbReference type="PIRSF" id="PIRSF000497">
    <property type="entry name" value="MAT"/>
    <property type="match status" value="1"/>
</dbReference>
<evidence type="ECO:0000256" key="6">
    <source>
        <dbReference type="ARBA" id="ARBA00022741"/>
    </source>
</evidence>
<keyword evidence="8 10" id="KW-0460">Magnesium</keyword>
<dbReference type="InterPro" id="IPR002133">
    <property type="entry name" value="S-AdoMet_synthetase"/>
</dbReference>
<feature type="binding site" evidence="10">
    <location>
        <position position="272"/>
    </location>
    <ligand>
        <name>ATP</name>
        <dbReference type="ChEBI" id="CHEBI:30616"/>
        <note>ligand shared between two neighboring subunits</note>
    </ligand>
</feature>
<accession>A0ABP8GTD5</accession>
<feature type="binding site" description="in other chain" evidence="10">
    <location>
        <begin position="240"/>
        <end position="241"/>
    </location>
    <ligand>
        <name>ATP</name>
        <dbReference type="ChEBI" id="CHEBI:30616"/>
        <note>ligand shared between two neighboring subunits</note>
    </ligand>
</feature>
<dbReference type="Pfam" id="PF02773">
    <property type="entry name" value="S-AdoMet_synt_C"/>
    <property type="match status" value="1"/>
</dbReference>
<dbReference type="PROSITE" id="PS00376">
    <property type="entry name" value="ADOMET_SYNTHASE_1"/>
    <property type="match status" value="1"/>
</dbReference>
<feature type="binding site" description="in other chain" evidence="10">
    <location>
        <begin position="255"/>
        <end position="256"/>
    </location>
    <ligand>
        <name>ATP</name>
        <dbReference type="ChEBI" id="CHEBI:30616"/>
        <note>ligand shared between two neighboring subunits</note>
    </ligand>
</feature>
<keyword evidence="3 10" id="KW-0554">One-carbon metabolism</keyword>
<feature type="domain" description="S-adenosylmethionine synthetase N-terminal" evidence="13">
    <location>
        <begin position="3"/>
        <end position="99"/>
    </location>
</feature>
<feature type="binding site" evidence="10">
    <location>
        <position position="249"/>
    </location>
    <ligand>
        <name>ATP</name>
        <dbReference type="ChEBI" id="CHEBI:30616"/>
        <note>ligand shared between two neighboring subunits</note>
    </ligand>
</feature>
<gene>
    <name evidence="10 16" type="primary">metK</name>
    <name evidence="16" type="ORF">GCM10023184_20370</name>
</gene>
<keyword evidence="4 10" id="KW-0808">Transferase</keyword>
<sequence>MPYLFTSESVSEGHPDKVADQISDALIDHFLAMDPQSKVACETLVTTGQVVLAGEVKSRAYLDVQDIARDVIRRIGYTKSEYMFEANSCGILSAIHEQSSDINQGVDRQKKEEQGAGDQGMMFGYATNETEDFMPLALDLAHKLLIELAALRRENKQIKYLRPDAKSQVTLEYDDNNRPVRIDTIVVSTQHDDFDTEKKMADKIQQDIINILIPRVKAKYKKYAKLFNSEIKYHINPTGKFVIGGPHGDTGLTGRKIIVDTYGGKGAHGGGAFSGKDPSKVDRSAAYATRHIAKNLVAAGLCDEILVQVSYAIGVAQPTSINVNTYGTAKVEMSDAEIAEIVAGIFDMRPYFIEQRLKLRNPIYSETAAYGHMGRTPEVVTKEFLAPGGKIVKKKVELFTWEKLDYVSKVKKAFGL</sequence>
<dbReference type="CDD" id="cd18079">
    <property type="entry name" value="S-AdoMet_synt"/>
    <property type="match status" value="1"/>
</dbReference>
<organism evidence="16 17">
    <name type="scientific">Flaviaesturariibacter amylovorans</name>
    <dbReference type="NCBI Taxonomy" id="1084520"/>
    <lineage>
        <taxon>Bacteria</taxon>
        <taxon>Pseudomonadati</taxon>
        <taxon>Bacteroidota</taxon>
        <taxon>Chitinophagia</taxon>
        <taxon>Chitinophagales</taxon>
        <taxon>Chitinophagaceae</taxon>
        <taxon>Flaviaestuariibacter</taxon>
    </lineage>
</organism>
<dbReference type="InterPro" id="IPR022629">
    <property type="entry name" value="S-AdoMet_synt_central"/>
</dbReference>
<evidence type="ECO:0000313" key="16">
    <source>
        <dbReference type="EMBL" id="GAA4329670.1"/>
    </source>
</evidence>
<evidence type="ECO:0000256" key="4">
    <source>
        <dbReference type="ARBA" id="ARBA00022679"/>
    </source>
</evidence>
<keyword evidence="9 10" id="KW-0630">Potassium</keyword>
<dbReference type="Proteomes" id="UP001501725">
    <property type="component" value="Unassembled WGS sequence"/>
</dbReference>
<comment type="catalytic activity">
    <reaction evidence="10">
        <text>L-methionine + ATP + H2O = S-adenosyl-L-methionine + phosphate + diphosphate</text>
        <dbReference type="Rhea" id="RHEA:21080"/>
        <dbReference type="ChEBI" id="CHEBI:15377"/>
        <dbReference type="ChEBI" id="CHEBI:30616"/>
        <dbReference type="ChEBI" id="CHEBI:33019"/>
        <dbReference type="ChEBI" id="CHEBI:43474"/>
        <dbReference type="ChEBI" id="CHEBI:57844"/>
        <dbReference type="ChEBI" id="CHEBI:59789"/>
        <dbReference type="EC" id="2.5.1.6"/>
    </reaction>
</comment>
<evidence type="ECO:0000256" key="12">
    <source>
        <dbReference type="RuleBase" id="RU004462"/>
    </source>
</evidence>
<feature type="binding site" description="in other chain" evidence="10">
    <location>
        <position position="98"/>
    </location>
    <ligand>
        <name>L-methionine</name>
        <dbReference type="ChEBI" id="CHEBI:57844"/>
        <note>ligand shared between two neighboring subunits</note>
    </ligand>
</feature>